<feature type="region of interest" description="Disordered" evidence="1">
    <location>
        <begin position="1"/>
        <end position="31"/>
    </location>
</feature>
<evidence type="ECO:0000259" key="3">
    <source>
        <dbReference type="Pfam" id="PF16653"/>
    </source>
</evidence>
<dbReference type="InterPro" id="IPR032095">
    <property type="entry name" value="Sacchrp_dh-like_C"/>
</dbReference>
<feature type="domain" description="Saccharopine dehydrogenase NADP binding" evidence="2">
    <location>
        <begin position="41"/>
        <end position="183"/>
    </location>
</feature>
<name>A7K9K0_9PHYC</name>
<feature type="compositionally biased region" description="Low complexity" evidence="1">
    <location>
        <begin position="1"/>
        <end position="22"/>
    </location>
</feature>
<organism evidence="4 5">
    <name type="scientific">Chlorovirus heliozoae</name>
    <dbReference type="NCBI Taxonomy" id="322019"/>
    <lineage>
        <taxon>Viruses</taxon>
        <taxon>Varidnaviria</taxon>
        <taxon>Bamfordvirae</taxon>
        <taxon>Nucleocytoviricota</taxon>
        <taxon>Megaviricetes</taxon>
        <taxon>Algavirales</taxon>
        <taxon>Phycodnaviridae</taxon>
        <taxon>Chlorovirus</taxon>
    </lineage>
</organism>
<dbReference type="InterPro" id="IPR023181">
    <property type="entry name" value="Homospermid_syn-like_C"/>
</dbReference>
<dbReference type="InterPro" id="IPR005097">
    <property type="entry name" value="Sacchrp_dh_NADP-bd"/>
</dbReference>
<dbReference type="OrthoDB" id="2109at10239"/>
<dbReference type="Gene3D" id="3.30.360.30">
    <property type="entry name" value="homospermidine synthase like"/>
    <property type="match status" value="1"/>
</dbReference>
<dbReference type="Pfam" id="PF16653">
    <property type="entry name" value="Sacchrp_dh_C"/>
    <property type="match status" value="1"/>
</dbReference>
<dbReference type="RefSeq" id="YP_001427071.1">
    <property type="nucleotide sequence ID" value="NC_008724.1"/>
</dbReference>
<gene>
    <name evidence="4" type="primary">Z590L</name>
    <name evidence="4" type="ORF">ATCV1_Z590L</name>
</gene>
<keyword evidence="5" id="KW-1185">Reference proteome</keyword>
<sequence>MNSDTSKNNNVNKNSRNNGNKNKNGKKSLPNFSVDFGDRKILQIGCGGVGSSMPYLYERHFQYKAGNITVMDKDKARLDKLKAKFPKINFVHQEFTKKNYKQIITQYLGKGDIFADLAYYIGTNDCLELCHEKGIHFTNAAIEQWLGSSDCNQNTLECETLYRHQHYVREMAKKWGNKGATAVVGNGANPGWVSLAAKIGIKDWVKYLLKKNKNDKRVIKAAKAIEANQFNEAARQLNIQVIHISERDTQISKLPKKVGEFLCTWSCVGLIEEAALPAEMGWGTHENMKEYVKHFKSGPGNEVYMDTVAMNTLVRSYVPGSDVLGMVIPHEEANSLSYFLTVKKGGKAVYRPTVHYAYQLPDVAIASLVEYQAEGMPDMITNERVIKDEIESGADTLGAFLMSPIFGKWWCGSKLTIEESRRLIPHQNATIVQVSPSIIAGMIYMIQYPNESPVFPEDVPEDYIMNNFIKPYLGEWISQPVNWEPTGKTMLPKYKKEKNLVFQKFLVSPPPTR</sequence>
<dbReference type="EMBL" id="EF101928">
    <property type="protein sequence ID" value="ABT16724.1"/>
    <property type="molecule type" value="Genomic_DNA"/>
</dbReference>
<reference evidence="4 5" key="1">
    <citation type="submission" date="2006-09" db="EMBL/GenBank/DDBJ databases">
        <title>Sequence and annotation of the 288-kb ATCV-1 virus that infects an endosymbiotic Chlorella strain of the heliozoon Acanthocystis turfacea.</title>
        <authorList>
            <person name="Fitzgerald L.A."/>
            <person name="Graves M.V."/>
            <person name="Li X."/>
            <person name="Pfitzner A.J.P."/>
            <person name="Hartigan J."/>
            <person name="Van Etten J.L."/>
        </authorList>
    </citation>
    <scope>NUCLEOTIDE SEQUENCE [LARGE SCALE GENOMIC DNA]</scope>
    <source>
        <strain evidence="4 5">ATCV-1</strain>
    </source>
</reference>
<evidence type="ECO:0000256" key="1">
    <source>
        <dbReference type="SAM" id="MobiDB-lite"/>
    </source>
</evidence>
<evidence type="ECO:0000259" key="2">
    <source>
        <dbReference type="Pfam" id="PF03435"/>
    </source>
</evidence>
<dbReference type="Pfam" id="PF03435">
    <property type="entry name" value="Sacchrp_dh_NADP"/>
    <property type="match status" value="1"/>
</dbReference>
<evidence type="ECO:0000313" key="5">
    <source>
        <dbReference type="Proteomes" id="UP000202420"/>
    </source>
</evidence>
<accession>A7K9K0</accession>
<dbReference type="Proteomes" id="UP000202420">
    <property type="component" value="Segment"/>
</dbReference>
<dbReference type="Gene3D" id="3.40.50.720">
    <property type="entry name" value="NAD(P)-binding Rossmann-like Domain"/>
    <property type="match status" value="1"/>
</dbReference>
<feature type="domain" description="Saccharopine dehydrogenase-like C-terminal" evidence="3">
    <location>
        <begin position="187"/>
        <end position="473"/>
    </location>
</feature>
<dbReference type="GeneID" id="5471005"/>
<dbReference type="KEGG" id="vg:5471005"/>
<proteinExistence type="predicted"/>
<evidence type="ECO:0000313" key="4">
    <source>
        <dbReference type="EMBL" id="ABT16724.1"/>
    </source>
</evidence>
<protein>
    <submittedName>
        <fullName evidence="4">Uncharacterized protein Z590L</fullName>
    </submittedName>
</protein>